<evidence type="ECO:0000313" key="1">
    <source>
        <dbReference type="EMBL" id="MCV3216226.1"/>
    </source>
</evidence>
<proteinExistence type="predicted"/>
<dbReference type="Proteomes" id="UP001526143">
    <property type="component" value="Unassembled WGS sequence"/>
</dbReference>
<sequence length="61" mass="7068">MTTLLLDELCLQASFRVFVIATKFFHSFAFKVRQCGQFGNAHTKKVILPRKVAIARFHRTQ</sequence>
<evidence type="ECO:0008006" key="3">
    <source>
        <dbReference type="Google" id="ProtNLM"/>
    </source>
</evidence>
<dbReference type="RefSeq" id="WP_263747870.1">
    <property type="nucleotide sequence ID" value="NZ_JAOWRF010000318.1"/>
</dbReference>
<reference evidence="1 2" key="1">
    <citation type="submission" date="2022-10" db="EMBL/GenBank/DDBJ databases">
        <title>Identification of biosynthetic pathway for the production of the potent trypsin inhibitor radiosumin.</title>
        <authorList>
            <person name="Fewer D.P."/>
            <person name="Delbaje E."/>
            <person name="Ouyang X."/>
            <person name="Agostino P.D."/>
            <person name="Wahlsten M."/>
            <person name="Jokela J."/>
            <person name="Permi P."/>
            <person name="Haapaniemi E."/>
            <person name="Koistinen H."/>
        </authorList>
    </citation>
    <scope>NUCLEOTIDE SEQUENCE [LARGE SCALE GENOMIC DNA]</scope>
    <source>
        <strain evidence="1 2">NIES-515</strain>
    </source>
</reference>
<organism evidence="1 2">
    <name type="scientific">Plectonema radiosum NIES-515</name>
    <dbReference type="NCBI Taxonomy" id="2986073"/>
    <lineage>
        <taxon>Bacteria</taxon>
        <taxon>Bacillati</taxon>
        <taxon>Cyanobacteriota</taxon>
        <taxon>Cyanophyceae</taxon>
        <taxon>Oscillatoriophycideae</taxon>
        <taxon>Oscillatoriales</taxon>
        <taxon>Microcoleaceae</taxon>
        <taxon>Plectonema</taxon>
    </lineage>
</organism>
<name>A0ABT3B4C8_9CYAN</name>
<evidence type="ECO:0000313" key="2">
    <source>
        <dbReference type="Proteomes" id="UP001526143"/>
    </source>
</evidence>
<accession>A0ABT3B4C8</accession>
<gene>
    <name evidence="1" type="ORF">OGM63_22385</name>
</gene>
<dbReference type="EMBL" id="JAOWRF010000318">
    <property type="protein sequence ID" value="MCV3216226.1"/>
    <property type="molecule type" value="Genomic_DNA"/>
</dbReference>
<protein>
    <recommendedName>
        <fullName evidence="3">Transposase</fullName>
    </recommendedName>
</protein>
<comment type="caution">
    <text evidence="1">The sequence shown here is derived from an EMBL/GenBank/DDBJ whole genome shotgun (WGS) entry which is preliminary data.</text>
</comment>
<keyword evidence="2" id="KW-1185">Reference proteome</keyword>